<gene>
    <name evidence="2" type="ORF">SODALDRAFT_50648</name>
</gene>
<dbReference type="AlphaFoldDB" id="A0A3N2PMM1"/>
<protein>
    <submittedName>
        <fullName evidence="2">Uncharacterized protein</fullName>
    </submittedName>
</protein>
<dbReference type="GeneID" id="39583901"/>
<evidence type="ECO:0000313" key="3">
    <source>
        <dbReference type="Proteomes" id="UP000272025"/>
    </source>
</evidence>
<feature type="region of interest" description="Disordered" evidence="1">
    <location>
        <begin position="1"/>
        <end position="26"/>
    </location>
</feature>
<accession>A0A3N2PMM1</accession>
<dbReference type="EMBL" id="ML119060">
    <property type="protein sequence ID" value="ROT35763.1"/>
    <property type="molecule type" value="Genomic_DNA"/>
</dbReference>
<sequence length="103" mass="11508">MRPTTYVSRAGPTSVRYGPFSRKHRPVARRATIQLRLLPTDRTGEFGRPGRAGTASQRRASALLKVIPGSSLLSSLMACHFAMATYRVQTPRTRQFIGRLDKH</sequence>
<dbReference type="Proteomes" id="UP000272025">
    <property type="component" value="Unassembled WGS sequence"/>
</dbReference>
<dbReference type="RefSeq" id="XP_028463569.1">
    <property type="nucleotide sequence ID" value="XM_028615424.1"/>
</dbReference>
<keyword evidence="3" id="KW-1185">Reference proteome</keyword>
<name>A0A3N2PMM1_SODAK</name>
<evidence type="ECO:0000313" key="2">
    <source>
        <dbReference type="EMBL" id="ROT35763.1"/>
    </source>
</evidence>
<evidence type="ECO:0000256" key="1">
    <source>
        <dbReference type="SAM" id="MobiDB-lite"/>
    </source>
</evidence>
<organism evidence="2 3">
    <name type="scientific">Sodiomyces alkalinus (strain CBS 110278 / VKM F-3762 / F11)</name>
    <name type="common">Alkaliphilic filamentous fungus</name>
    <dbReference type="NCBI Taxonomy" id="1314773"/>
    <lineage>
        <taxon>Eukaryota</taxon>
        <taxon>Fungi</taxon>
        <taxon>Dikarya</taxon>
        <taxon>Ascomycota</taxon>
        <taxon>Pezizomycotina</taxon>
        <taxon>Sordariomycetes</taxon>
        <taxon>Hypocreomycetidae</taxon>
        <taxon>Glomerellales</taxon>
        <taxon>Plectosphaerellaceae</taxon>
        <taxon>Sodiomyces</taxon>
    </lineage>
</organism>
<reference evidence="2 3" key="1">
    <citation type="journal article" date="2018" name="Mol. Ecol.">
        <title>The obligate alkalophilic soda-lake fungus Sodiomyces alkalinus has shifted to a protein diet.</title>
        <authorList>
            <person name="Grum-Grzhimaylo A.A."/>
            <person name="Falkoski D.L."/>
            <person name="van den Heuvel J."/>
            <person name="Valero-Jimenez C.A."/>
            <person name="Min B."/>
            <person name="Choi I.G."/>
            <person name="Lipzen A."/>
            <person name="Daum C.G."/>
            <person name="Aanen D.K."/>
            <person name="Tsang A."/>
            <person name="Henrissat B."/>
            <person name="Bilanenko E.N."/>
            <person name="de Vries R.P."/>
            <person name="van Kan J.A.L."/>
            <person name="Grigoriev I.V."/>
            <person name="Debets A.J.M."/>
        </authorList>
    </citation>
    <scope>NUCLEOTIDE SEQUENCE [LARGE SCALE GENOMIC DNA]</scope>
    <source>
        <strain evidence="2 3">F11</strain>
    </source>
</reference>
<proteinExistence type="predicted"/>